<dbReference type="Proteomes" id="UP000503540">
    <property type="component" value="Chromosome"/>
</dbReference>
<proteinExistence type="predicted"/>
<sequence length="291" mass="30887">MTGPVLVTGATGNTGRPVTAGLRAAGVPVRTATRGQIRAESGGEHVHFDWADPATYRPALSGVERVYLVAPIGMPNPAKPIDHFLSAARAAGVRRVVFLSSDVIPPGAPGLDHARRAVCRMAEWAVLRPSWFMQNFIVPTHPMAAGLRTRSELISATGGRGIGFVDAADIAAVGVRALLDDAAPNREYVITGPEALSYDDIARLLNRSLAPPRPVRHIDSTPGELAEHLTAHGVPPEMATVLAGAERLIAAGAEDRVTTTVARVTGRMPRSFGEFIAIHRDRIALPGPRDR</sequence>
<organism evidence="2 3">
    <name type="scientific">Nocardia arthritidis</name>
    <dbReference type="NCBI Taxonomy" id="228602"/>
    <lineage>
        <taxon>Bacteria</taxon>
        <taxon>Bacillati</taxon>
        <taxon>Actinomycetota</taxon>
        <taxon>Actinomycetes</taxon>
        <taxon>Mycobacteriales</taxon>
        <taxon>Nocardiaceae</taxon>
        <taxon>Nocardia</taxon>
    </lineage>
</organism>
<evidence type="ECO:0000313" key="2">
    <source>
        <dbReference type="EMBL" id="QIS16263.1"/>
    </source>
</evidence>
<reference evidence="2 3" key="1">
    <citation type="journal article" date="2019" name="ACS Chem. Biol.">
        <title>Identification and Mobilization of a Cryptic Antibiotic Biosynthesis Gene Locus from a Human-Pathogenic Nocardia Isolate.</title>
        <authorList>
            <person name="Herisse M."/>
            <person name="Ishida K."/>
            <person name="Porter J.L."/>
            <person name="Howden B."/>
            <person name="Hertweck C."/>
            <person name="Stinear T.P."/>
            <person name="Pidot S.J."/>
        </authorList>
    </citation>
    <scope>NUCLEOTIDE SEQUENCE [LARGE SCALE GENOMIC DNA]</scope>
    <source>
        <strain evidence="2 3">AUSMDU00012717</strain>
    </source>
</reference>
<evidence type="ECO:0000313" key="3">
    <source>
        <dbReference type="Proteomes" id="UP000503540"/>
    </source>
</evidence>
<dbReference type="Gene3D" id="3.90.25.10">
    <property type="entry name" value="UDP-galactose 4-epimerase, domain 1"/>
    <property type="match status" value="1"/>
</dbReference>
<dbReference type="InterPro" id="IPR051604">
    <property type="entry name" value="Ergot_Alk_Oxidoreductase"/>
</dbReference>
<dbReference type="EMBL" id="CP046172">
    <property type="protein sequence ID" value="QIS16263.1"/>
    <property type="molecule type" value="Genomic_DNA"/>
</dbReference>
<protein>
    <submittedName>
        <fullName evidence="2">NAD(P)H-binding protein</fullName>
    </submittedName>
</protein>
<dbReference type="AlphaFoldDB" id="A0A6G9YTQ1"/>
<name>A0A6G9YTQ1_9NOCA</name>
<gene>
    <name evidence="2" type="ORF">F5544_42270</name>
</gene>
<dbReference type="Gene3D" id="3.40.50.720">
    <property type="entry name" value="NAD(P)-binding Rossmann-like Domain"/>
    <property type="match status" value="1"/>
</dbReference>
<dbReference type="PANTHER" id="PTHR43162">
    <property type="match status" value="1"/>
</dbReference>
<dbReference type="InterPro" id="IPR036291">
    <property type="entry name" value="NAD(P)-bd_dom_sf"/>
</dbReference>
<evidence type="ECO:0000259" key="1">
    <source>
        <dbReference type="Pfam" id="PF13460"/>
    </source>
</evidence>
<dbReference type="PANTHER" id="PTHR43162:SF1">
    <property type="entry name" value="PRESTALK A DIFFERENTIATION PROTEIN A"/>
    <property type="match status" value="1"/>
</dbReference>
<dbReference type="RefSeq" id="WP_167478372.1">
    <property type="nucleotide sequence ID" value="NZ_CP046172.1"/>
</dbReference>
<dbReference type="SUPFAM" id="SSF51735">
    <property type="entry name" value="NAD(P)-binding Rossmann-fold domains"/>
    <property type="match status" value="1"/>
</dbReference>
<dbReference type="InterPro" id="IPR016040">
    <property type="entry name" value="NAD(P)-bd_dom"/>
</dbReference>
<keyword evidence="3" id="KW-1185">Reference proteome</keyword>
<dbReference type="Pfam" id="PF13460">
    <property type="entry name" value="NAD_binding_10"/>
    <property type="match status" value="1"/>
</dbReference>
<accession>A0A6G9YTQ1</accession>
<feature type="domain" description="NAD(P)-binding" evidence="1">
    <location>
        <begin position="9"/>
        <end position="104"/>
    </location>
</feature>
<dbReference type="KEGG" id="nah:F5544_42270"/>